<evidence type="ECO:0000313" key="1">
    <source>
        <dbReference type="EMBL" id="ADO67068.1"/>
    </source>
</evidence>
<dbReference type="KEGG" id="vg:9887437"/>
<protein>
    <submittedName>
        <fullName evidence="1">Uncharacterized protein</fullName>
    </submittedName>
</protein>
<organism evidence="1 2">
    <name type="scientific">Cafeteria roenbergensis virus (strain BV-PW1)</name>
    <name type="common">CroV</name>
    <dbReference type="NCBI Taxonomy" id="693272"/>
    <lineage>
        <taxon>Viruses</taxon>
        <taxon>Varidnaviria</taxon>
        <taxon>Bamfordvirae</taxon>
        <taxon>Nucleocytoviricota</taxon>
        <taxon>Megaviricetes</taxon>
        <taxon>Imitervirales</taxon>
        <taxon>Mimiviridae</taxon>
        <taxon>Aliimimivirinae</taxon>
        <taxon>Rheavirus</taxon>
        <taxon>Rheavirus sinusmexicani</taxon>
    </lineage>
</organism>
<dbReference type="EMBL" id="GU244497">
    <property type="protein sequence ID" value="ADO67068.1"/>
    <property type="molecule type" value="Genomic_DNA"/>
</dbReference>
<gene>
    <name evidence="1" type="ORF">crov035</name>
</gene>
<name>E3T4F5_CROVB</name>
<dbReference type="GeneID" id="9887437"/>
<keyword evidence="2" id="KW-1185">Reference proteome</keyword>
<reference evidence="1 2" key="1">
    <citation type="journal article" date="2010" name="Proc. Natl. Acad. Sci. U.S.A.">
        <title>Giant virus with a remarkable complement of genes infects marine zooplankton.</title>
        <authorList>
            <person name="Fischer M.G."/>
            <person name="Allen M.J."/>
            <person name="Wilson W.H."/>
            <person name="Suttle C.A."/>
        </authorList>
    </citation>
    <scope>NUCLEOTIDE SEQUENCE [LARGE SCALE GENOMIC DNA]</scope>
    <source>
        <strain evidence="1 2">BV-PW1</strain>
    </source>
</reference>
<dbReference type="RefSeq" id="YP_003969667.1">
    <property type="nucleotide sequence ID" value="NC_014637.1"/>
</dbReference>
<dbReference type="Proteomes" id="UP000029781">
    <property type="component" value="Segment"/>
</dbReference>
<evidence type="ECO:0000313" key="2">
    <source>
        <dbReference type="Proteomes" id="UP000029781"/>
    </source>
</evidence>
<sequence length="820" mass="98331">MYRIIILLLFLMNDHNKNNNITFDTNNTIFNTTNTNNTDNNTNNTNNSISTIESDSNDNNQELFTDTYKNNSNNKIVLKNFFSYSELDKLTDDNIFKIFESSHLITFISNIYLETRKKIFWCCGSFEINFSSCKDVIFLPYDFKFKLMDILNKRLGKNNIFKIVFDDGMIRKGIIYRRIIIQQSYTFIPIEKYHFKLTEYKIRGFCQIAEELGASKIEIDFSHSSLKKETNNIKSQIEIQKVAGDLGFSISKNNSNVNNSTYILEYPNNNNLILNLNKIVQNLTEGRYLISIEDYNTNLELQYVINSRCRHFISNYSTNFKIKNNADFNFDSIVNLNIPEIKISSELKTIISTSEKILIQTNIYFNNKYRNPNNLLKYSVSTDEIGFNFLMNNIRMKFHTEIPTEWIVYIWRFISMYCYENVKIQDDEIDNDSDEVNMKMYEFDFKRIIIILNKIKYNFSLPEICGILKNYFHINSQMTDFKNFLDIIECKTKTYDELGFFLITEKNKSLQNKECTINILKFIISKEKNNTRLKEFLRVYDVECYYQIYEKLNNIGMFNYRNWTSFNYLINLSNKYYPKIIEPDSKLNELYNKIYNNYLIGLSTYEFYNNIIPFIENILYKFWYKKDNLEVKDIIIILNSISEESFKFNNVTNYSRLNEYLETKIKKFNETKKLLEYIKDNPKNKLKEFINNKANEKSFIIKKIFLIYKDLNKINYNQIEKFLYNVLCFNERLCAHQITLDKYGFKKLKMNLLYGDFNHQFDKIWTSFILRYFDFHNKDVYSLLQKKYLTNKHFFKDFIKIHLEDLDLETVISKIIDEIL</sequence>
<accession>E3T4F5</accession>
<proteinExistence type="predicted"/>
<organismHost>
    <name type="scientific">Cafeteria roenbergensis</name>
    <name type="common">Marine flagellate</name>
    <dbReference type="NCBI Taxonomy" id="33653"/>
</organismHost>